<gene>
    <name evidence="1" type="ORF">DLJ61_22615</name>
</gene>
<evidence type="ECO:0008006" key="3">
    <source>
        <dbReference type="Google" id="ProtNLM"/>
    </source>
</evidence>
<dbReference type="Gene3D" id="3.40.50.720">
    <property type="entry name" value="NAD(P)-binding Rossmann-like Domain"/>
    <property type="match status" value="1"/>
</dbReference>
<dbReference type="AlphaFoldDB" id="A0AAD0P0X6"/>
<dbReference type="KEGG" id="gta:BCM27_22385"/>
<accession>A0AAD0P0X6</accession>
<name>A0AAD0P0X6_9ACTN</name>
<dbReference type="RefSeq" id="WP_004022411.1">
    <property type="nucleotide sequence ID" value="NZ_CABEIC010000002.1"/>
</dbReference>
<dbReference type="EMBL" id="CP029604">
    <property type="protein sequence ID" value="AWO85944.1"/>
    <property type="molecule type" value="Genomic_DNA"/>
</dbReference>
<dbReference type="CDD" id="cd24146">
    <property type="entry name" value="nat-AmDH_N_like"/>
    <property type="match status" value="1"/>
</dbReference>
<dbReference type="InterPro" id="IPR036291">
    <property type="entry name" value="NAD(P)-bd_dom_sf"/>
</dbReference>
<evidence type="ECO:0000313" key="1">
    <source>
        <dbReference type="EMBL" id="AWO85944.1"/>
    </source>
</evidence>
<protein>
    <recommendedName>
        <fullName evidence="3">Dihydrodipicolinate reductase</fullName>
    </recommendedName>
</protein>
<reference evidence="1 2" key="1">
    <citation type="submission" date="2018-05" db="EMBL/GenBank/DDBJ databases">
        <title>Complete genome sequence of Gordonia terrae NRRL B-16283.</title>
        <authorList>
            <person name="Garlena R.A."/>
            <person name="Russell D.A."/>
            <person name="Hatfull G.F."/>
        </authorList>
    </citation>
    <scope>NUCLEOTIDE SEQUENCE [LARGE SCALE GENOMIC DNA]</scope>
    <source>
        <strain evidence="1 2">NRRL B-16283</strain>
    </source>
</reference>
<sequence length="356" mass="38474">MSRKYRVIQWGTGSVGRTALRRIIDGPAYELAGVYVTSEAKHGVDAGDLVKRPRTGIYATRDLGEILATDADIVLHTALLSVPYEAQNEAVAEVLASGKNLISTNGFYRPRVHAENYWRPLENAALTGGVTLAGAGLNPGFVAERLALLGTGLLADLAEVRCYETFDASRSPSRRLLEAVMGFGTDPDETSLTTSPLADVYNAYYAETLQFVAEALNTTVESITPQHEVTLAPHDIELPAMTIRRGHVAATTWRWRGEFASGASMLHEILWTSSVDLHPQLADGGGHWRVEIDGRPNVRMSLDLSDSDPAIPSSRPAMDATASVLLGLIPGVVDAEPGFFDLPVLAPFRAAETIRR</sequence>
<dbReference type="GeneID" id="32690612"/>
<organism evidence="1 2">
    <name type="scientific">Gordonia terrae</name>
    <dbReference type="NCBI Taxonomy" id="2055"/>
    <lineage>
        <taxon>Bacteria</taxon>
        <taxon>Bacillati</taxon>
        <taxon>Actinomycetota</taxon>
        <taxon>Actinomycetes</taxon>
        <taxon>Mycobacteriales</taxon>
        <taxon>Gordoniaceae</taxon>
        <taxon>Gordonia</taxon>
    </lineage>
</organism>
<evidence type="ECO:0000313" key="2">
    <source>
        <dbReference type="Proteomes" id="UP000247118"/>
    </source>
</evidence>
<dbReference type="SUPFAM" id="SSF51735">
    <property type="entry name" value="NAD(P)-binding Rossmann-fold domains"/>
    <property type="match status" value="1"/>
</dbReference>
<proteinExistence type="predicted"/>
<dbReference type="Proteomes" id="UP000247118">
    <property type="component" value="Chromosome"/>
</dbReference>